<feature type="transmembrane region" description="Helical" evidence="7">
    <location>
        <begin position="80"/>
        <end position="100"/>
    </location>
</feature>
<feature type="active site" description="Charge relay system" evidence="5">
    <location>
        <position position="620"/>
    </location>
</feature>
<feature type="active site" description="Charge relay system" evidence="5">
    <location>
        <position position="657"/>
    </location>
</feature>
<keyword evidence="7" id="KW-0472">Membrane</keyword>
<feature type="transmembrane region" description="Helical" evidence="7">
    <location>
        <begin position="156"/>
        <end position="174"/>
    </location>
</feature>
<dbReference type="PROSITE" id="PS51892">
    <property type="entry name" value="SUBTILASE"/>
    <property type="match status" value="1"/>
</dbReference>
<feature type="region of interest" description="Disordered" evidence="6">
    <location>
        <begin position="344"/>
        <end position="363"/>
    </location>
</feature>
<dbReference type="InterPro" id="IPR000209">
    <property type="entry name" value="Peptidase_S8/S53_dom"/>
</dbReference>
<feature type="compositionally biased region" description="Low complexity" evidence="6">
    <location>
        <begin position="348"/>
        <end position="363"/>
    </location>
</feature>
<keyword evidence="10" id="KW-1185">Reference proteome</keyword>
<evidence type="ECO:0000256" key="3">
    <source>
        <dbReference type="ARBA" id="ARBA00022801"/>
    </source>
</evidence>
<feature type="transmembrane region" description="Helical" evidence="7">
    <location>
        <begin position="220"/>
        <end position="238"/>
    </location>
</feature>
<dbReference type="PANTHER" id="PTHR43399:SF4">
    <property type="entry name" value="CELL WALL-ASSOCIATED PROTEASE"/>
    <property type="match status" value="1"/>
</dbReference>
<feature type="transmembrane region" description="Helical" evidence="7">
    <location>
        <begin position="180"/>
        <end position="199"/>
    </location>
</feature>
<protein>
    <submittedName>
        <fullName evidence="9">S8 family serine peptidase</fullName>
    </submittedName>
</protein>
<proteinExistence type="inferred from homology"/>
<evidence type="ECO:0000313" key="10">
    <source>
        <dbReference type="Proteomes" id="UP000638560"/>
    </source>
</evidence>
<keyword evidence="3 5" id="KW-0378">Hydrolase</keyword>
<evidence type="ECO:0000256" key="4">
    <source>
        <dbReference type="ARBA" id="ARBA00022825"/>
    </source>
</evidence>
<feature type="transmembrane region" description="Helical" evidence="7">
    <location>
        <begin position="449"/>
        <end position="469"/>
    </location>
</feature>
<keyword evidence="7" id="KW-0812">Transmembrane</keyword>
<dbReference type="EMBL" id="JADPUN010000104">
    <property type="protein sequence ID" value="MBF9129104.1"/>
    <property type="molecule type" value="Genomic_DNA"/>
</dbReference>
<feature type="active site" description="Charge relay system" evidence="5">
    <location>
        <position position="833"/>
    </location>
</feature>
<feature type="transmembrane region" description="Helical" evidence="7">
    <location>
        <begin position="295"/>
        <end position="315"/>
    </location>
</feature>
<comment type="similarity">
    <text evidence="1 5">Belongs to the peptidase S8 family.</text>
</comment>
<dbReference type="Proteomes" id="UP000638560">
    <property type="component" value="Unassembled WGS sequence"/>
</dbReference>
<feature type="compositionally biased region" description="Low complexity" evidence="6">
    <location>
        <begin position="37"/>
        <end position="49"/>
    </location>
</feature>
<feature type="transmembrane region" description="Helical" evidence="7">
    <location>
        <begin position="120"/>
        <end position="144"/>
    </location>
</feature>
<dbReference type="InterPro" id="IPR051048">
    <property type="entry name" value="Peptidase_S8/S53_subtilisin"/>
</dbReference>
<keyword evidence="4 5" id="KW-0720">Serine protease</keyword>
<evidence type="ECO:0000256" key="5">
    <source>
        <dbReference type="PROSITE-ProRule" id="PRU01240"/>
    </source>
</evidence>
<dbReference type="PANTHER" id="PTHR43399">
    <property type="entry name" value="SUBTILISIN-RELATED"/>
    <property type="match status" value="1"/>
</dbReference>
<name>A0ABS0GSS9_9ACTN</name>
<keyword evidence="2 5" id="KW-0645">Protease</keyword>
<feature type="transmembrane region" description="Helical" evidence="7">
    <location>
        <begin position="250"/>
        <end position="274"/>
    </location>
</feature>
<evidence type="ECO:0000313" key="9">
    <source>
        <dbReference type="EMBL" id="MBF9129104.1"/>
    </source>
</evidence>
<dbReference type="PRINTS" id="PR00723">
    <property type="entry name" value="SUBTILISIN"/>
</dbReference>
<dbReference type="InterPro" id="IPR015500">
    <property type="entry name" value="Peptidase_S8_subtilisin-rel"/>
</dbReference>
<feature type="compositionally biased region" description="Pro residues" evidence="6">
    <location>
        <begin position="1"/>
        <end position="36"/>
    </location>
</feature>
<evidence type="ECO:0000256" key="7">
    <source>
        <dbReference type="SAM" id="Phobius"/>
    </source>
</evidence>
<evidence type="ECO:0000256" key="6">
    <source>
        <dbReference type="SAM" id="MobiDB-lite"/>
    </source>
</evidence>
<dbReference type="Pfam" id="PF00082">
    <property type="entry name" value="Peptidase_S8"/>
    <property type="match status" value="1"/>
</dbReference>
<feature type="transmembrane region" description="Helical" evidence="7">
    <location>
        <begin position="414"/>
        <end position="437"/>
    </location>
</feature>
<comment type="caution">
    <text evidence="9">The sequence shown here is derived from an EMBL/GenBank/DDBJ whole genome shotgun (WGS) entry which is preliminary data.</text>
</comment>
<sequence length="911" mass="92232">MQDGPPPPPDEPSVPLPGPAQPPPSPPAPPPGPTPGYPTAGYPTAGYPTAGYPTAGYPTPAPAGGPLPPWPPRPAPRSGVWPVVAAAFVGVWAVVVTVGAQTITWLVEQVLLVAGLDQPAWIWPATGLVNAVLVGVPTVLLATLPRSPGVRAAGRAWLLAAIVLGAFGLLRAIPTPLPEVYLAGLAASAALAALLIRMVRLARLVRRRGSRVEPARTEPAATGLAAAGGLALLLPWLWLGALGGLLETMFGLLAAAAVGWLAATILNGSFWAGYERPGGAGAADSVPDRPVGGPRLVLVGGLVAGVALALLAAGIGEPGAQLAALLVLPPAGFVIAALRPGSRPVRRTAGPTTEPTTGLPTAGLPTAGLPTAGLPFGGTAAVGWLVGIAAAGPLVLVDPEEITLLLTNTRDVPFWAAVAAAGSLAVAVLLGLGYGFGLGRAGATVPRRMVAATVTAGLLVASAGVYVGLGSPGWQGERLFVVLREQADLSGVTSTASGSAGREARGREVYRRLVTTAERSQAGLRRELDRRRLNYTPYYLVNAVEVDGGTAVRAWLAGRSDVAQVLVSQRLRALPAAGSPARGTESAPTVPGWNLRLIGADRVWSQLGVDGSGIVVGGSDSGVDGTHPALSAGFRGGDDSWFDPWNGSRSPTDQGGHGTHTLATAVGDENVGVAPGARWVGCVNLDRNLGNPAHYLDCLQFMLAPFPPGADPFHAGRPERAPQVLTNSWGCPEIEGCARDTLRPAADAFAAAGVFFVAAAGNTGPFCESIDTAPAPYPEVFTVGAVDRERRVATFSSRGPAAGGAGKPDVVAPGVAVLSALPGGGYGTQSGTSMATPHLAGVVALMWSANPGLVGDLESTSRILRDSATPAEPTYRSQNSADRCGSAQNITGAGLVDAYGAVRAAQQAVRG</sequence>
<feature type="domain" description="Peptidase S8/S53" evidence="8">
    <location>
        <begin position="611"/>
        <end position="870"/>
    </location>
</feature>
<feature type="transmembrane region" description="Helical" evidence="7">
    <location>
        <begin position="321"/>
        <end position="338"/>
    </location>
</feature>
<feature type="region of interest" description="Disordered" evidence="6">
    <location>
        <begin position="1"/>
        <end position="49"/>
    </location>
</feature>
<feature type="transmembrane region" description="Helical" evidence="7">
    <location>
        <begin position="374"/>
        <end position="394"/>
    </location>
</feature>
<organism evidence="9 10">
    <name type="scientific">Plantactinospora alkalitolerans</name>
    <dbReference type="NCBI Taxonomy" id="2789879"/>
    <lineage>
        <taxon>Bacteria</taxon>
        <taxon>Bacillati</taxon>
        <taxon>Actinomycetota</taxon>
        <taxon>Actinomycetes</taxon>
        <taxon>Micromonosporales</taxon>
        <taxon>Micromonosporaceae</taxon>
        <taxon>Plantactinospora</taxon>
    </lineage>
</organism>
<reference evidence="9 10" key="1">
    <citation type="submission" date="2020-11" db="EMBL/GenBank/DDBJ databases">
        <title>A novel isolate from a Black sea contaminated sediment with potential to produce alkanes: Plantactinospora alkalitolerans sp. nov.</title>
        <authorList>
            <person name="Carro L."/>
            <person name="Veyisoglu A."/>
            <person name="Guven K."/>
            <person name="Schumann P."/>
            <person name="Klenk H.-P."/>
            <person name="Sahin N."/>
        </authorList>
    </citation>
    <scope>NUCLEOTIDE SEQUENCE [LARGE SCALE GENOMIC DNA]</scope>
    <source>
        <strain evidence="9 10">S1510</strain>
    </source>
</reference>
<dbReference type="Gene3D" id="3.40.50.200">
    <property type="entry name" value="Peptidase S8/S53 domain"/>
    <property type="match status" value="1"/>
</dbReference>
<evidence type="ECO:0000256" key="2">
    <source>
        <dbReference type="ARBA" id="ARBA00022670"/>
    </source>
</evidence>
<dbReference type="InterPro" id="IPR036852">
    <property type="entry name" value="Peptidase_S8/S53_dom_sf"/>
</dbReference>
<evidence type="ECO:0000259" key="8">
    <source>
        <dbReference type="Pfam" id="PF00082"/>
    </source>
</evidence>
<dbReference type="SUPFAM" id="SSF52743">
    <property type="entry name" value="Subtilisin-like"/>
    <property type="match status" value="1"/>
</dbReference>
<keyword evidence="7" id="KW-1133">Transmembrane helix</keyword>
<evidence type="ECO:0000256" key="1">
    <source>
        <dbReference type="ARBA" id="ARBA00011073"/>
    </source>
</evidence>
<gene>
    <name evidence="9" type="ORF">I0C86_08930</name>
</gene>
<accession>A0ABS0GSS9</accession>